<dbReference type="PANTHER" id="PTHR42958">
    <property type="entry name" value="HYDROGENASE-2 LARGE CHAIN"/>
    <property type="match status" value="1"/>
</dbReference>
<dbReference type="PROSITE" id="PS00508">
    <property type="entry name" value="NI_HGENASE_L_2"/>
    <property type="match status" value="1"/>
</dbReference>
<comment type="caution">
    <text evidence="13">The sequence shown here is derived from an EMBL/GenBank/DDBJ whole genome shotgun (WGS) entry which is preliminary data.</text>
</comment>
<comment type="subcellular location">
    <subcellularLocation>
        <location evidence="2">Cell envelope</location>
    </subcellularLocation>
</comment>
<evidence type="ECO:0000256" key="4">
    <source>
        <dbReference type="ARBA" id="ARBA00011771"/>
    </source>
</evidence>
<dbReference type="GO" id="GO:0033748">
    <property type="term" value="F:hydrogenase (acceptor) activity"/>
    <property type="evidence" value="ECO:0007669"/>
    <property type="project" value="UniProtKB-EC"/>
</dbReference>
<evidence type="ECO:0000256" key="9">
    <source>
        <dbReference type="ARBA" id="ARBA00040803"/>
    </source>
</evidence>
<evidence type="ECO:0000256" key="1">
    <source>
        <dbReference type="ARBA" id="ARBA00001967"/>
    </source>
</evidence>
<dbReference type="SUPFAM" id="SSF56762">
    <property type="entry name" value="HydB/Nqo4-like"/>
    <property type="match status" value="1"/>
</dbReference>
<comment type="cofactor">
    <cofactor evidence="1">
        <name>Ni(2+)</name>
        <dbReference type="ChEBI" id="CHEBI:49786"/>
    </cofactor>
</comment>
<evidence type="ECO:0000313" key="14">
    <source>
        <dbReference type="Proteomes" id="UP000730739"/>
    </source>
</evidence>
<dbReference type="Pfam" id="PF00374">
    <property type="entry name" value="NiFeSe_Hases"/>
    <property type="match status" value="1"/>
</dbReference>
<dbReference type="InterPro" id="IPR018194">
    <property type="entry name" value="Ni-dep_hyd_lsu_Ni_BS"/>
</dbReference>
<evidence type="ECO:0000256" key="10">
    <source>
        <dbReference type="ARBA" id="ARBA00041237"/>
    </source>
</evidence>
<keyword evidence="5 12" id="KW-0533">Nickel</keyword>
<dbReference type="RefSeq" id="WP_028002579.1">
    <property type="nucleotide sequence ID" value="NZ_JAGILA010000003.1"/>
</dbReference>
<reference evidence="13 14" key="1">
    <citation type="submission" date="2021-03" db="EMBL/GenBank/DDBJ databases">
        <title>Genomic Encyclopedia of Type Strains, Phase IV (KMG-IV): sequencing the most valuable type-strain genomes for metagenomic binning, comparative biology and taxonomic classification.</title>
        <authorList>
            <person name="Goeker M."/>
        </authorList>
    </citation>
    <scope>NUCLEOTIDE SEQUENCE [LARGE SCALE GENOMIC DNA]</scope>
    <source>
        <strain evidence="13 14">DSM 13372</strain>
    </source>
</reference>
<comment type="function">
    <text evidence="8">This enzyme recycles the H(2) produced by nitrogenase to increase the production of ATP and to protect nitrogenase against inhibition or damage by O(2) under carbon- or phosphate-limited conditions.</text>
</comment>
<comment type="similarity">
    <text evidence="3 12">Belongs to the [NiFe]/[NiFeSe] hydrogenase large subunit family.</text>
</comment>
<dbReference type="EMBL" id="JAGILA010000003">
    <property type="protein sequence ID" value="MBP2236221.1"/>
    <property type="molecule type" value="Genomic_DNA"/>
</dbReference>
<dbReference type="Proteomes" id="UP000730739">
    <property type="component" value="Unassembled WGS sequence"/>
</dbReference>
<evidence type="ECO:0000313" key="13">
    <source>
        <dbReference type="EMBL" id="MBP2236221.1"/>
    </source>
</evidence>
<evidence type="ECO:0000256" key="11">
    <source>
        <dbReference type="ARBA" id="ARBA00042683"/>
    </source>
</evidence>
<evidence type="ECO:0000256" key="3">
    <source>
        <dbReference type="ARBA" id="ARBA00009292"/>
    </source>
</evidence>
<dbReference type="InterPro" id="IPR029014">
    <property type="entry name" value="NiFe-Hase_large"/>
</dbReference>
<gene>
    <name evidence="13" type="ORF">J2Z31_002735</name>
</gene>
<evidence type="ECO:0000256" key="7">
    <source>
        <dbReference type="ARBA" id="ARBA00023002"/>
    </source>
</evidence>
<organism evidence="13 14">
    <name type="scientific">Sinorhizobium kostiense</name>
    <dbReference type="NCBI Taxonomy" id="76747"/>
    <lineage>
        <taxon>Bacteria</taxon>
        <taxon>Pseudomonadati</taxon>
        <taxon>Pseudomonadota</taxon>
        <taxon>Alphaproteobacteria</taxon>
        <taxon>Hyphomicrobiales</taxon>
        <taxon>Rhizobiaceae</taxon>
        <taxon>Sinorhizobium/Ensifer group</taxon>
        <taxon>Sinorhizobium</taxon>
    </lineage>
</organism>
<proteinExistence type="inferred from homology"/>
<evidence type="ECO:0000256" key="5">
    <source>
        <dbReference type="ARBA" id="ARBA00022596"/>
    </source>
</evidence>
<dbReference type="PANTHER" id="PTHR42958:SF2">
    <property type="entry name" value="UPTAKE HYDROGENASE LARGE SUBUNIT"/>
    <property type="match status" value="1"/>
</dbReference>
<evidence type="ECO:0000256" key="6">
    <source>
        <dbReference type="ARBA" id="ARBA00022723"/>
    </source>
</evidence>
<evidence type="ECO:0000256" key="8">
    <source>
        <dbReference type="ARBA" id="ARBA00037655"/>
    </source>
</evidence>
<comment type="subunit">
    <text evidence="4">Heterodimer of a large and a small subunit.</text>
</comment>
<dbReference type="InterPro" id="IPR001501">
    <property type="entry name" value="Ni-dep_hyd_lsu"/>
</dbReference>
<name>A0ABS4R008_9HYPH</name>
<sequence>MTSQTPNGFTLDNSGRRIVVDPVTRIEGHMRIEVNVDENNIIRNAVSTGTMWRGIEVILKNRDPRDAWAFTERICGVCTGTHALTSVRAVENALGIAIPDNANSIRNLMQLALQVHDHIVHFYHLHALDWVDVVSALSADPKATSALAQSVSDWPLSSPGYFKDIQTRLKKFVESGQLGPFKNGYWGNASYKLPPEANLMAVAHYLEALDFQKEIVKIHTIFGGKNPHPNWLVGGVPCAINLDGTGAVGAINMERLNLVTSIIDQIIEFNNKVYVPDIMAIGSFYKEWLYGGGLSGKNILAYGDLPEHANDYSDASLKLPRGAIINGNLAEVHPVDHADPEQIQEFVTHSWYKYPDETKGLHPWDGVTEPHYELGLNAKGTRTNIEQLDEAAKYSWIKAPRWRGHAMEVGPLARWVIGYAQNKAEFKDPVDRVLTDLGLPVSALFSTLGRTAARALESSWAGHQMRYFQNKLIANIKAGDSSTAHIDKWKPETWPKEVKGVGFSEAPRGALAHWIKIKDGRIDNYQCVVPTTWNGSPRDLKGNIGAFEASLIDTPMSDPAQPLEILRTIHSFDPCLACSTHVMSPHGQEMARVQVR</sequence>
<protein>
    <recommendedName>
        <fullName evidence="9">Uptake hydrogenase large subunit</fullName>
    </recommendedName>
    <alternativeName>
        <fullName evidence="11">Hydrogenlyase</fullName>
    </alternativeName>
    <alternativeName>
        <fullName evidence="10">Membrane-bound hydrogenase large subunit</fullName>
    </alternativeName>
</protein>
<keyword evidence="7 12" id="KW-0560">Oxidoreductase</keyword>
<evidence type="ECO:0000256" key="2">
    <source>
        <dbReference type="ARBA" id="ARBA00004196"/>
    </source>
</evidence>
<keyword evidence="6 12" id="KW-0479">Metal-binding</keyword>
<dbReference type="Gene3D" id="1.10.645.10">
    <property type="entry name" value="Cytochrome-c3 Hydrogenase, chain B"/>
    <property type="match status" value="1"/>
</dbReference>
<evidence type="ECO:0000256" key="12">
    <source>
        <dbReference type="RuleBase" id="RU003896"/>
    </source>
</evidence>
<dbReference type="PROSITE" id="PS00507">
    <property type="entry name" value="NI_HGENASE_L_1"/>
    <property type="match status" value="1"/>
</dbReference>
<dbReference type="InterPro" id="IPR050867">
    <property type="entry name" value="NiFe/NiFeSe_hydrgnase_LSU"/>
</dbReference>
<accession>A0ABS4R008</accession>
<keyword evidence="14" id="KW-1185">Reference proteome</keyword>